<sequence>MTSSVKSPYTKEQISIWLRGLLTIAWCDGRYDPREKKIIADLTQNLAVNHLDKISYGSFDKSVTIQELSTSFGYNSNVGENFLRTAVIVAIADGIYSRIEADLLNEYSRALGLKIDALEYLKYTLCEFKISNVNLLHTQDASISSRNSVLKPNVLQPVKNWLDEFNFKDPRLARFICKMIPSQCPFEKDVKLFSHKVIYIPPLCKLNPLYEQLVRLRFRALCYLVNECQEDVSSFT</sequence>
<dbReference type="SUPFAM" id="SSF158682">
    <property type="entry name" value="TerB-like"/>
    <property type="match status" value="1"/>
</dbReference>
<feature type="domain" description="Mo-dependent nitrogenase C-terminal" evidence="1">
    <location>
        <begin position="154"/>
        <end position="235"/>
    </location>
</feature>
<evidence type="ECO:0000259" key="1">
    <source>
        <dbReference type="Pfam" id="PF06967"/>
    </source>
</evidence>
<dbReference type="CDD" id="cd07177">
    <property type="entry name" value="terB_like"/>
    <property type="match status" value="1"/>
</dbReference>
<accession>A0ABN6K0P2</accession>
<dbReference type="Gene3D" id="1.10.3680.10">
    <property type="entry name" value="TerB-like"/>
    <property type="match status" value="1"/>
</dbReference>
<dbReference type="InterPro" id="IPR029024">
    <property type="entry name" value="TerB-like"/>
</dbReference>
<reference evidence="2 3" key="1">
    <citation type="submission" date="2021-08" db="EMBL/GenBank/DDBJ databases">
        <title>Endosymbiont genome of Braarudosphaera bigelowii.</title>
        <authorList>
            <person name="Suzuki S."/>
            <person name="Ishida K."/>
        </authorList>
    </citation>
    <scope>NUCLEOTIDE SEQUENCE [LARGE SCALE GENOMIC DNA]</scope>
    <source>
        <strain evidence="2">CPSB-1</strain>
    </source>
</reference>
<protein>
    <recommendedName>
        <fullName evidence="1">Mo-dependent nitrogenase C-terminal domain-containing protein</fullName>
    </recommendedName>
</protein>
<evidence type="ECO:0000313" key="2">
    <source>
        <dbReference type="EMBL" id="BDA40339.1"/>
    </source>
</evidence>
<dbReference type="Proteomes" id="UP001319803">
    <property type="component" value="Chromosome"/>
</dbReference>
<dbReference type="InterPro" id="IPR009717">
    <property type="entry name" value="Mo-dep_Nase_C"/>
</dbReference>
<name>A0ABN6K0P2_9CHRO</name>
<organism evidence="2 3">
    <name type="scientific">cyanobacterium endosymbiont of Braarudosphaera bigelowii</name>
    <dbReference type="NCBI Taxonomy" id="1285375"/>
    <lineage>
        <taxon>Bacteria</taxon>
        <taxon>Bacillati</taxon>
        <taxon>Cyanobacteriota</taxon>
        <taxon>Cyanophyceae</taxon>
        <taxon>Oscillatoriophycideae</taxon>
        <taxon>Chroococcales</taxon>
        <taxon>Aphanothecaceae</taxon>
        <taxon>Candidatus Atelocyanobacterium</taxon>
        <taxon>Candidatus Atelocyanobacterium thalassae</taxon>
    </lineage>
</organism>
<dbReference type="EMBL" id="AP024987">
    <property type="protein sequence ID" value="BDA40339.1"/>
    <property type="molecule type" value="Genomic_DNA"/>
</dbReference>
<gene>
    <name evidence="2" type="ORF">CPARK_000117700</name>
</gene>
<keyword evidence="3" id="KW-1185">Reference proteome</keyword>
<dbReference type="RefSeq" id="WP_229637277.1">
    <property type="nucleotide sequence ID" value="NZ_AP024987.1"/>
</dbReference>
<proteinExistence type="predicted"/>
<evidence type="ECO:0000313" key="3">
    <source>
        <dbReference type="Proteomes" id="UP001319803"/>
    </source>
</evidence>
<dbReference type="Pfam" id="PF06967">
    <property type="entry name" value="Mo-nitro_C"/>
    <property type="match status" value="1"/>
</dbReference>